<dbReference type="InterPro" id="IPR027417">
    <property type="entry name" value="P-loop_NTPase"/>
</dbReference>
<evidence type="ECO:0000313" key="3">
    <source>
        <dbReference type="Proteomes" id="UP000290092"/>
    </source>
</evidence>
<dbReference type="SUPFAM" id="SSF52540">
    <property type="entry name" value="P-loop containing nucleoside triphosphate hydrolases"/>
    <property type="match status" value="1"/>
</dbReference>
<proteinExistence type="predicted"/>
<protein>
    <recommendedName>
        <fullName evidence="1">NACHT domain-containing protein</fullName>
    </recommendedName>
</protein>
<dbReference type="PANTHER" id="PTHR46844:SF1">
    <property type="entry name" value="SLR5058 PROTEIN"/>
    <property type="match status" value="1"/>
</dbReference>
<dbReference type="Gene3D" id="3.40.50.300">
    <property type="entry name" value="P-loop containing nucleotide triphosphate hydrolases"/>
    <property type="match status" value="1"/>
</dbReference>
<dbReference type="InterPro" id="IPR007111">
    <property type="entry name" value="NACHT_NTPase"/>
</dbReference>
<sequence>MSTELRLNDTQKREILRSFKEVDMHKELKILFSKMYNKNGDVYLTHGRDEMGRDLIISLNDPTGIENIAVVVKMDKLSGSASDKTLFEITTQIRQCFEVPLNVKDRLSPLKTNRVYVCIFGEISNKAESNLNANLKEHEGKIKYFDIHMMLKFFTEYYSNIFLGAASIEALHNKYKELSETLLNKNKFIETSFIEPNLRIFNKSKEHLLAISKNSDSAKIGKTIGENLFGEKETINTMATKLLNSQYKILVEGDAGSGKTIFVIKLTMHIIEETIHSINVQNCNEMKSISIPIVLKATDLTNGKNIEKKILEYCYSEEEILLPSLLLIDGMDEVNNKTKEKIISEAEAYCKRKNISLLFTSRKSTEVKKKLHKYQNYELLPFETSQAINYIKKMLSQNQILLNTLIKGIEVLQHQIPLYPMSLSLLIEIAETQKEIPASISELYKRYIDMTLNQYSNGEQINIIFEPTIKMTFLEDISFNLFYKNNVAIIKRNSFENFIDNYIKNFPLITNKEIFIIELERTSLIKIGEEHVEFLHKSFLDYFIASYFKNRQTELYDSDEFKDIYKLYHSSLWEDVTYFYFGQKARITKKEIDLLLSNTPEDFEPLLKDVSQFMIAKLLQFAWHTDSLDKEHAIKVSISNILEMRKGLSKLIEEDLGMQLPKILGDIQMIHFVDEAYSSRFLVDEVKSIIESIDKNKIAENANLFYFSTLYILENMNLLGEEYTKKFLDSFIEYSDCVNPDISLPLVNIVNLFVNKGKLQATDEQSKNLSIITTKMKKKYRDLTIDYLSFKNKMDEMRINKLSNSTKKRKYK</sequence>
<accession>A0AAX2AI94</accession>
<dbReference type="Pfam" id="PF05729">
    <property type="entry name" value="NACHT"/>
    <property type="match status" value="1"/>
</dbReference>
<keyword evidence="3" id="KW-1185">Reference proteome</keyword>
<dbReference type="EMBL" id="NXID01000008">
    <property type="protein sequence ID" value="RXK16454.1"/>
    <property type="molecule type" value="Genomic_DNA"/>
</dbReference>
<feature type="domain" description="NACHT" evidence="1">
    <location>
        <begin position="249"/>
        <end position="397"/>
    </location>
</feature>
<dbReference type="KEGG" id="amyt:AMYT_a0089"/>
<evidence type="ECO:0000259" key="1">
    <source>
        <dbReference type="Pfam" id="PF05729"/>
    </source>
</evidence>
<reference evidence="2 3" key="1">
    <citation type="submission" date="2017-09" db="EMBL/GenBank/DDBJ databases">
        <title>Genomics of the genus Arcobacter.</title>
        <authorList>
            <person name="Perez-Cataluna A."/>
            <person name="Figueras M.J."/>
            <person name="Salas-Masso N."/>
        </authorList>
    </citation>
    <scope>NUCLEOTIDE SEQUENCE [LARGE SCALE GENOMIC DNA]</scope>
    <source>
        <strain evidence="2 3">CECT 7386</strain>
    </source>
</reference>
<comment type="caution">
    <text evidence="2">The sequence shown here is derived from an EMBL/GenBank/DDBJ whole genome shotgun (WGS) entry which is preliminary data.</text>
</comment>
<dbReference type="PANTHER" id="PTHR46844">
    <property type="entry name" value="SLR5058 PROTEIN"/>
    <property type="match status" value="1"/>
</dbReference>
<dbReference type="AlphaFoldDB" id="A0AAX2AI94"/>
<gene>
    <name evidence="2" type="ORF">CP985_03320</name>
</gene>
<dbReference type="Proteomes" id="UP000290092">
    <property type="component" value="Unassembled WGS sequence"/>
</dbReference>
<name>A0AAX2AI94_9BACT</name>
<evidence type="ECO:0000313" key="2">
    <source>
        <dbReference type="EMBL" id="RXK16454.1"/>
    </source>
</evidence>
<organism evidence="2 3">
    <name type="scientific">Malaciobacter mytili LMG 24559</name>
    <dbReference type="NCBI Taxonomy" id="1032238"/>
    <lineage>
        <taxon>Bacteria</taxon>
        <taxon>Pseudomonadati</taxon>
        <taxon>Campylobacterota</taxon>
        <taxon>Epsilonproteobacteria</taxon>
        <taxon>Campylobacterales</taxon>
        <taxon>Arcobacteraceae</taxon>
        <taxon>Malaciobacter</taxon>
    </lineage>
</organism>
<dbReference type="RefSeq" id="WP_114843295.1">
    <property type="nucleotide sequence ID" value="NZ_CP031220.1"/>
</dbReference>